<gene>
    <name evidence="8" type="ORF">APZ42_011256</name>
</gene>
<evidence type="ECO:0000256" key="7">
    <source>
        <dbReference type="SAM" id="Phobius"/>
    </source>
</evidence>
<feature type="compositionally biased region" description="Basic and acidic residues" evidence="6">
    <location>
        <begin position="8"/>
        <end position="24"/>
    </location>
</feature>
<keyword evidence="7" id="KW-0472">Membrane</keyword>
<dbReference type="Proteomes" id="UP000076858">
    <property type="component" value="Unassembled WGS sequence"/>
</dbReference>
<evidence type="ECO:0000313" key="8">
    <source>
        <dbReference type="EMBL" id="KZS21343.1"/>
    </source>
</evidence>
<evidence type="ECO:0000256" key="4">
    <source>
        <dbReference type="ARBA" id="ARBA00022729"/>
    </source>
</evidence>
<evidence type="ECO:0000256" key="1">
    <source>
        <dbReference type="ARBA" id="ARBA00004613"/>
    </source>
</evidence>
<organism evidence="8 9">
    <name type="scientific">Daphnia magna</name>
    <dbReference type="NCBI Taxonomy" id="35525"/>
    <lineage>
        <taxon>Eukaryota</taxon>
        <taxon>Metazoa</taxon>
        <taxon>Ecdysozoa</taxon>
        <taxon>Arthropoda</taxon>
        <taxon>Crustacea</taxon>
        <taxon>Branchiopoda</taxon>
        <taxon>Diplostraca</taxon>
        <taxon>Cladocera</taxon>
        <taxon>Anomopoda</taxon>
        <taxon>Daphniidae</taxon>
        <taxon>Daphnia</taxon>
    </lineage>
</organism>
<dbReference type="PANTHER" id="PTHR28593:SF3">
    <property type="entry name" value="METEORIN-LIKE PROTEIN"/>
    <property type="match status" value="1"/>
</dbReference>
<comment type="caution">
    <text evidence="8">The sequence shown here is derived from an EMBL/GenBank/DDBJ whole genome shotgun (WGS) entry which is preliminary data.</text>
</comment>
<dbReference type="AlphaFoldDB" id="A0A162SIS5"/>
<reference evidence="8 9" key="1">
    <citation type="submission" date="2016-03" db="EMBL/GenBank/DDBJ databases">
        <title>EvidentialGene: Evidence-directed Construction of Genes on Genomes.</title>
        <authorList>
            <person name="Gilbert D.G."/>
            <person name="Choi J.-H."/>
            <person name="Mockaitis K."/>
            <person name="Colbourne J."/>
            <person name="Pfrender M."/>
        </authorList>
    </citation>
    <scope>NUCLEOTIDE SEQUENCE [LARGE SCALE GENOMIC DNA]</scope>
    <source>
        <strain evidence="8 9">Xinb3</strain>
        <tissue evidence="8">Complete organism</tissue>
    </source>
</reference>
<name>A0A162SIS5_9CRUS</name>
<comment type="subcellular location">
    <subcellularLocation>
        <location evidence="1">Secreted</location>
    </subcellularLocation>
</comment>
<dbReference type="InterPro" id="IPR051998">
    <property type="entry name" value="Meteorin-like"/>
</dbReference>
<comment type="similarity">
    <text evidence="2">Belongs to the meteorin family.</text>
</comment>
<keyword evidence="7" id="KW-1133">Transmembrane helix</keyword>
<feature type="transmembrane region" description="Helical" evidence="7">
    <location>
        <begin position="37"/>
        <end position="54"/>
    </location>
</feature>
<evidence type="ECO:0000256" key="2">
    <source>
        <dbReference type="ARBA" id="ARBA00005669"/>
    </source>
</evidence>
<proteinExistence type="inferred from homology"/>
<dbReference type="PANTHER" id="PTHR28593">
    <property type="entry name" value="METEORIN-LIKE PROTEIN"/>
    <property type="match status" value="1"/>
</dbReference>
<keyword evidence="4" id="KW-0732">Signal</keyword>
<keyword evidence="5" id="KW-1015">Disulfide bond</keyword>
<evidence type="ECO:0000256" key="6">
    <source>
        <dbReference type="SAM" id="MobiDB-lite"/>
    </source>
</evidence>
<evidence type="ECO:0000256" key="5">
    <source>
        <dbReference type="ARBA" id="ARBA00023157"/>
    </source>
</evidence>
<dbReference type="GO" id="GO:0005179">
    <property type="term" value="F:hormone activity"/>
    <property type="evidence" value="ECO:0007669"/>
    <property type="project" value="TreeGrafter"/>
</dbReference>
<dbReference type="EMBL" id="LRGB01000024">
    <property type="protein sequence ID" value="KZS21343.1"/>
    <property type="molecule type" value="Genomic_DNA"/>
</dbReference>
<sequence>MLNPVTLLDRRRTNADDEQREKRSSPRFSRRISVKSLRVFWVPLIACFILPLFMCPSQAAADGCDWIGSGLESQSSEDQTQQQPQSHRGVKPVYLRCSQGSVSWLYPRGALRVVLRYGTAGKEFQGCLKLSADFGGANIYVEQHRTLKLLHSASSSAILRPDGKRHCFDSHQGQVALFLESDSPGVGGSDPLRRETAAFDYDLQLIEEENDQSHDPWQECRPCSVKESLEMFCSSDFVARGFISSVYNDAQLERTLLKVRATRVIRQASSVFQPVNRRSASLPKRKRRSPLTPKRLIPIPSKWKGMDGVEEDLTGSEMDNSLLDDEHTGTLHVPLTCQVKHGSGEFVFMGRKRLGDAVLWCAPRLEEWQQWVHQAQTDGSAQCRLEA</sequence>
<evidence type="ECO:0000256" key="3">
    <source>
        <dbReference type="ARBA" id="ARBA00022525"/>
    </source>
</evidence>
<keyword evidence="7" id="KW-0812">Transmembrane</keyword>
<feature type="region of interest" description="Disordered" evidence="6">
    <location>
        <begin position="1"/>
        <end position="25"/>
    </location>
</feature>
<keyword evidence="9" id="KW-1185">Reference proteome</keyword>
<accession>A0A162SIS5</accession>
<dbReference type="GO" id="GO:0005615">
    <property type="term" value="C:extracellular space"/>
    <property type="evidence" value="ECO:0007669"/>
    <property type="project" value="TreeGrafter"/>
</dbReference>
<dbReference type="OrthoDB" id="6092325at2759"/>
<evidence type="ECO:0000313" key="9">
    <source>
        <dbReference type="Proteomes" id="UP000076858"/>
    </source>
</evidence>
<protein>
    <submittedName>
        <fullName evidence="8">Meteorin</fullName>
    </submittedName>
</protein>
<dbReference type="STRING" id="35525.A0A162SIS5"/>
<keyword evidence="3" id="KW-0964">Secreted</keyword>